<dbReference type="InterPro" id="IPR052029">
    <property type="entry name" value="PpiD_chaperone"/>
</dbReference>
<sequence length="697" mass="76279">MGLMTFMRTKMGYFLVGGIAVVLALFVLEPLLQQGSAIFGSSRNEVGSIDGEKISYEAFNTKVDQTTAQFKQQYGAMNPQMQAMAVEQAWQYEVANVLLNKEYGRVGLSVSGDELFDLIQGKKPSPLIMQYFGNPQTGQIDHAAIINSLKAQSKDPNLKMQWDLLQNEIEKQALQQKYNNLVSNSVYVTSLEANDEYVNRNKLASLKYVNLDYSSVLDKDAKLTDADYQAYFDANKKRFFNPTETRSLEYVSFSIKPTATDSALIKTQIEKLAADFQTTPNDSLFAANNSDVKVPYTYITKGKLDPAVDSVIFNYQAGSFYGPKFSGNSYKLIKVIGNRVSPDSVKASHILIDPSKVGGEEKAMKLADSLKNLALKGSSFAELAKTYSVDGSKEHGGELGTFARGAMVPAFENAAFDGKTGDIKVVRSQFGVHVIKIEKQIGASKVVKLAYIEKALAPSQKTRDAAYKKALAFLNEVKSDNFNALAQKNGYTVGVADRITPTQGYAPGLDNPRQVIRDAYDAKKGTVLPQVYTMDNDYVVVKLTAIQPKGQLALEDVKKQIEPMVLNAKKAQILTEKMNAALSGASNIDGVAQKLGKSAVDVENLVFANPVIPGLAQENKFTGAVFGSQAGKLSKAIDGEKGVYAFIVTGFTNPAPLDNTYKQKQTMLSSIAQRAFGNAFQVLQDKADIKDNRVKFY</sequence>
<dbReference type="PROSITE" id="PS01096">
    <property type="entry name" value="PPIC_PPIASE_1"/>
    <property type="match status" value="1"/>
</dbReference>
<evidence type="ECO:0000313" key="15">
    <source>
        <dbReference type="Proteomes" id="UP001165460"/>
    </source>
</evidence>
<dbReference type="Proteomes" id="UP001165460">
    <property type="component" value="Unassembled WGS sequence"/>
</dbReference>
<dbReference type="PANTHER" id="PTHR47529">
    <property type="entry name" value="PEPTIDYL-PROLYL CIS-TRANS ISOMERASE D"/>
    <property type="match status" value="1"/>
</dbReference>
<evidence type="ECO:0000256" key="10">
    <source>
        <dbReference type="ARBA" id="ARBA00042775"/>
    </source>
</evidence>
<dbReference type="EMBL" id="JALGBH010000001">
    <property type="protein sequence ID" value="MCJ0742009.1"/>
    <property type="molecule type" value="Genomic_DNA"/>
</dbReference>
<feature type="domain" description="PpiC" evidence="13">
    <location>
        <begin position="342"/>
        <end position="439"/>
    </location>
</feature>
<evidence type="ECO:0000256" key="4">
    <source>
        <dbReference type="ARBA" id="ARBA00022692"/>
    </source>
</evidence>
<dbReference type="InterPro" id="IPR046357">
    <property type="entry name" value="PPIase_dom_sf"/>
</dbReference>
<keyword evidence="11" id="KW-0413">Isomerase</keyword>
<dbReference type="InterPro" id="IPR027304">
    <property type="entry name" value="Trigger_fact/SurA_dom_sf"/>
</dbReference>
<dbReference type="Gene3D" id="3.10.50.40">
    <property type="match status" value="1"/>
</dbReference>
<dbReference type="InterPro" id="IPR000297">
    <property type="entry name" value="PPIase_PpiC"/>
</dbReference>
<feature type="transmembrane region" description="Helical" evidence="12">
    <location>
        <begin position="12"/>
        <end position="32"/>
    </location>
</feature>
<evidence type="ECO:0000256" key="2">
    <source>
        <dbReference type="ARBA" id="ARBA00022475"/>
    </source>
</evidence>
<keyword evidence="11" id="KW-0697">Rotamase</keyword>
<evidence type="ECO:0000256" key="1">
    <source>
        <dbReference type="ARBA" id="ARBA00004382"/>
    </source>
</evidence>
<dbReference type="SUPFAM" id="SSF54534">
    <property type="entry name" value="FKBP-like"/>
    <property type="match status" value="1"/>
</dbReference>
<reference evidence="14" key="1">
    <citation type="submission" date="2022-03" db="EMBL/GenBank/DDBJ databases">
        <authorList>
            <person name="Woo C.Y."/>
        </authorList>
    </citation>
    <scope>NUCLEOTIDE SEQUENCE</scope>
    <source>
        <strain evidence="14">CYS-01</strain>
    </source>
</reference>
<evidence type="ECO:0000256" key="11">
    <source>
        <dbReference type="PROSITE-ProRule" id="PRU00278"/>
    </source>
</evidence>
<keyword evidence="3" id="KW-0997">Cell inner membrane</keyword>
<accession>A0ABS9ZTS9</accession>
<comment type="subcellular location">
    <subcellularLocation>
        <location evidence="1">Cell inner membrane</location>
        <topology evidence="1">Single-pass type II membrane protein</topology>
        <orientation evidence="1">Periplasmic side</orientation>
    </subcellularLocation>
</comment>
<keyword evidence="4 12" id="KW-0812">Transmembrane</keyword>
<evidence type="ECO:0000256" key="6">
    <source>
        <dbReference type="ARBA" id="ARBA00023136"/>
    </source>
</evidence>
<dbReference type="PROSITE" id="PS50198">
    <property type="entry name" value="PPIC_PPIASE_2"/>
    <property type="match status" value="1"/>
</dbReference>
<keyword evidence="7" id="KW-0143">Chaperone</keyword>
<dbReference type="Pfam" id="PF13145">
    <property type="entry name" value="Rotamase_2"/>
    <property type="match status" value="1"/>
</dbReference>
<gene>
    <name evidence="14" type="ORF">MMF97_04730</name>
</gene>
<dbReference type="InterPro" id="IPR023058">
    <property type="entry name" value="PPIase_PpiC_CS"/>
</dbReference>
<keyword evidence="15" id="KW-1185">Reference proteome</keyword>
<evidence type="ECO:0000256" key="12">
    <source>
        <dbReference type="SAM" id="Phobius"/>
    </source>
</evidence>
<dbReference type="SUPFAM" id="SSF109998">
    <property type="entry name" value="Triger factor/SurA peptide-binding domain-like"/>
    <property type="match status" value="1"/>
</dbReference>
<evidence type="ECO:0000259" key="13">
    <source>
        <dbReference type="PROSITE" id="PS50198"/>
    </source>
</evidence>
<evidence type="ECO:0000256" key="5">
    <source>
        <dbReference type="ARBA" id="ARBA00022989"/>
    </source>
</evidence>
<name>A0ABS9ZTS9_9SPHI</name>
<keyword evidence="6 12" id="KW-0472">Membrane</keyword>
<protein>
    <recommendedName>
        <fullName evidence="9">Periplasmic chaperone PpiD</fullName>
    </recommendedName>
    <alternativeName>
        <fullName evidence="10">Periplasmic folding chaperone</fullName>
    </alternativeName>
</protein>
<organism evidence="14 15">
    <name type="scientific">Pedobacter montanisoli</name>
    <dbReference type="NCBI Taxonomy" id="2923277"/>
    <lineage>
        <taxon>Bacteria</taxon>
        <taxon>Pseudomonadati</taxon>
        <taxon>Bacteroidota</taxon>
        <taxon>Sphingobacteriia</taxon>
        <taxon>Sphingobacteriales</taxon>
        <taxon>Sphingobacteriaceae</taxon>
        <taxon>Pedobacter</taxon>
    </lineage>
</organism>
<dbReference type="PANTHER" id="PTHR47529:SF1">
    <property type="entry name" value="PERIPLASMIC CHAPERONE PPID"/>
    <property type="match status" value="1"/>
</dbReference>
<dbReference type="Pfam" id="PF13616">
    <property type="entry name" value="Rotamase_3"/>
    <property type="match status" value="1"/>
</dbReference>
<keyword evidence="5 12" id="KW-1133">Transmembrane helix</keyword>
<evidence type="ECO:0000313" key="14">
    <source>
        <dbReference type="EMBL" id="MCJ0742009.1"/>
    </source>
</evidence>
<keyword evidence="2" id="KW-1003">Cell membrane</keyword>
<dbReference type="RefSeq" id="WP_243360016.1">
    <property type="nucleotide sequence ID" value="NZ_JALGBH010000001.1"/>
</dbReference>
<comment type="similarity">
    <text evidence="8">Belongs to the PpiD chaperone family.</text>
</comment>
<evidence type="ECO:0000256" key="8">
    <source>
        <dbReference type="ARBA" id="ARBA00038408"/>
    </source>
</evidence>
<evidence type="ECO:0000256" key="9">
    <source>
        <dbReference type="ARBA" id="ARBA00040743"/>
    </source>
</evidence>
<comment type="caution">
    <text evidence="14">The sequence shown here is derived from an EMBL/GenBank/DDBJ whole genome shotgun (WGS) entry which is preliminary data.</text>
</comment>
<evidence type="ECO:0000256" key="7">
    <source>
        <dbReference type="ARBA" id="ARBA00023186"/>
    </source>
</evidence>
<proteinExistence type="inferred from homology"/>
<dbReference type="Pfam" id="PF13623">
    <property type="entry name" value="SurA_N_2"/>
    <property type="match status" value="1"/>
</dbReference>
<evidence type="ECO:0000256" key="3">
    <source>
        <dbReference type="ARBA" id="ARBA00022519"/>
    </source>
</evidence>